<evidence type="ECO:0000256" key="13">
    <source>
        <dbReference type="ARBA" id="ARBA00052985"/>
    </source>
</evidence>
<dbReference type="GO" id="GO:0033818">
    <property type="term" value="F:beta-ketoacyl-acyl-carrier-protein synthase III activity"/>
    <property type="evidence" value="ECO:0007669"/>
    <property type="project" value="UniProtKB-UniRule"/>
</dbReference>
<keyword evidence="4 14" id="KW-0808">Transferase</keyword>
<feature type="domain" description="Beta-ketoacyl-[acyl-carrier-protein] synthase III N-terminal" evidence="16">
    <location>
        <begin position="110"/>
        <end position="188"/>
    </location>
</feature>
<keyword evidence="8 14" id="KW-0511">Multifunctional enzyme</keyword>
<dbReference type="UniPathway" id="UPA00094"/>
<evidence type="ECO:0000256" key="7">
    <source>
        <dbReference type="ARBA" id="ARBA00023160"/>
    </source>
</evidence>
<evidence type="ECO:0000256" key="9">
    <source>
        <dbReference type="ARBA" id="ARBA00023315"/>
    </source>
</evidence>
<evidence type="ECO:0000256" key="4">
    <source>
        <dbReference type="ARBA" id="ARBA00022679"/>
    </source>
</evidence>
<name>A0A0D7X6I8_9BACL</name>
<evidence type="ECO:0000256" key="2">
    <source>
        <dbReference type="ARBA" id="ARBA00008642"/>
    </source>
</evidence>
<dbReference type="OrthoDB" id="9815506at2"/>
<dbReference type="SUPFAM" id="SSF53901">
    <property type="entry name" value="Thiolase-like"/>
    <property type="match status" value="1"/>
</dbReference>
<comment type="subcellular location">
    <subcellularLocation>
        <location evidence="14">Cytoplasm</location>
    </subcellularLocation>
</comment>
<evidence type="ECO:0000259" key="15">
    <source>
        <dbReference type="Pfam" id="PF08541"/>
    </source>
</evidence>
<keyword evidence="9 14" id="KW-0012">Acyltransferase</keyword>
<dbReference type="CDD" id="cd00830">
    <property type="entry name" value="KAS_III"/>
    <property type="match status" value="1"/>
</dbReference>
<dbReference type="EC" id="2.3.1.180" evidence="14"/>
<dbReference type="Pfam" id="PF08541">
    <property type="entry name" value="ACP_syn_III_C"/>
    <property type="match status" value="1"/>
</dbReference>
<dbReference type="InterPro" id="IPR013751">
    <property type="entry name" value="ACP_syn_III_N"/>
</dbReference>
<evidence type="ECO:0000259" key="16">
    <source>
        <dbReference type="Pfam" id="PF08545"/>
    </source>
</evidence>
<evidence type="ECO:0000313" key="18">
    <source>
        <dbReference type="Proteomes" id="UP000032534"/>
    </source>
</evidence>
<comment type="catalytic activity">
    <reaction evidence="12">
        <text>2-methylpropanoyl-CoA + malonyl-[ACP] + H(+) = 4-methyl-3-oxopentanoyl-[ACP] + CO2 + CoA</text>
        <dbReference type="Rhea" id="RHEA:42268"/>
        <dbReference type="Rhea" id="RHEA-COMP:9623"/>
        <dbReference type="Rhea" id="RHEA-COMP:9940"/>
        <dbReference type="ChEBI" id="CHEBI:15378"/>
        <dbReference type="ChEBI" id="CHEBI:16526"/>
        <dbReference type="ChEBI" id="CHEBI:57287"/>
        <dbReference type="ChEBI" id="CHEBI:57338"/>
        <dbReference type="ChEBI" id="CHEBI:78449"/>
        <dbReference type="ChEBI" id="CHEBI:78820"/>
        <dbReference type="EC" id="2.3.1.300"/>
    </reaction>
    <physiologicalReaction direction="left-to-right" evidence="12">
        <dbReference type="Rhea" id="RHEA:42269"/>
    </physiologicalReaction>
</comment>
<dbReference type="InterPro" id="IPR004655">
    <property type="entry name" value="FabH"/>
</dbReference>
<dbReference type="GO" id="GO:0004315">
    <property type="term" value="F:3-oxoacyl-[acyl-carrier-protein] synthase activity"/>
    <property type="evidence" value="ECO:0007669"/>
    <property type="project" value="InterPro"/>
</dbReference>
<feature type="active site" evidence="14">
    <location>
        <position position="286"/>
    </location>
</feature>
<dbReference type="HAMAP" id="MF_01815">
    <property type="entry name" value="FabH"/>
    <property type="match status" value="1"/>
</dbReference>
<organism evidence="17 18">
    <name type="scientific">Paenibacillus terrae</name>
    <dbReference type="NCBI Taxonomy" id="159743"/>
    <lineage>
        <taxon>Bacteria</taxon>
        <taxon>Bacillati</taxon>
        <taxon>Bacillota</taxon>
        <taxon>Bacilli</taxon>
        <taxon>Bacillales</taxon>
        <taxon>Paenibacillaceae</taxon>
        <taxon>Paenibacillus</taxon>
    </lineage>
</organism>
<evidence type="ECO:0000256" key="8">
    <source>
        <dbReference type="ARBA" id="ARBA00023268"/>
    </source>
</evidence>
<feature type="domain" description="Beta-ketoacyl-[acyl-carrier-protein] synthase III C-terminal" evidence="15">
    <location>
        <begin position="240"/>
        <end position="329"/>
    </location>
</feature>
<evidence type="ECO:0000256" key="6">
    <source>
        <dbReference type="ARBA" id="ARBA00023098"/>
    </source>
</evidence>
<keyword evidence="5 14" id="KW-0276">Fatty acid metabolism</keyword>
<dbReference type="GO" id="GO:0005737">
    <property type="term" value="C:cytoplasm"/>
    <property type="evidence" value="ECO:0007669"/>
    <property type="project" value="UniProtKB-SubCell"/>
</dbReference>
<comment type="catalytic activity">
    <reaction evidence="10">
        <text>malonyl-[ACP] + acetyl-CoA + H(+) = 3-oxobutanoyl-[ACP] + CO2 + CoA</text>
        <dbReference type="Rhea" id="RHEA:12080"/>
        <dbReference type="Rhea" id="RHEA-COMP:9623"/>
        <dbReference type="Rhea" id="RHEA-COMP:9625"/>
        <dbReference type="ChEBI" id="CHEBI:15378"/>
        <dbReference type="ChEBI" id="CHEBI:16526"/>
        <dbReference type="ChEBI" id="CHEBI:57287"/>
        <dbReference type="ChEBI" id="CHEBI:57288"/>
        <dbReference type="ChEBI" id="CHEBI:78449"/>
        <dbReference type="ChEBI" id="CHEBI:78450"/>
        <dbReference type="EC" id="2.3.1.180"/>
    </reaction>
    <physiologicalReaction direction="left-to-right" evidence="10">
        <dbReference type="Rhea" id="RHEA:12081"/>
    </physiologicalReaction>
</comment>
<keyword evidence="14" id="KW-0963">Cytoplasm</keyword>
<dbReference type="RefSeq" id="WP_044644902.1">
    <property type="nucleotide sequence ID" value="NZ_JTHP01000004.1"/>
</dbReference>
<keyword evidence="7 14" id="KW-0275">Fatty acid biosynthesis</keyword>
<proteinExistence type="inferred from homology"/>
<dbReference type="NCBIfam" id="NF006829">
    <property type="entry name" value="PRK09352.1"/>
    <property type="match status" value="1"/>
</dbReference>
<evidence type="ECO:0000256" key="5">
    <source>
        <dbReference type="ARBA" id="ARBA00022832"/>
    </source>
</evidence>
<reference evidence="17 18" key="1">
    <citation type="submission" date="2014-11" db="EMBL/GenBank/DDBJ databases">
        <title>Draft Genome Sequences of Paenibacillus polymyxa NRRL B-30509 and Paenibacillus terrae NRRL B-30644, Strains from a Poultry Environment that Produce Tridecaptin A and Paenicidins.</title>
        <authorList>
            <person name="van Belkum M.J."/>
            <person name="Lohans C.T."/>
            <person name="Vederas J.C."/>
        </authorList>
    </citation>
    <scope>NUCLEOTIDE SEQUENCE [LARGE SCALE GENOMIC DNA]</scope>
    <source>
        <strain evidence="17 18">NRRL B-30644</strain>
    </source>
</reference>
<dbReference type="Proteomes" id="UP000032534">
    <property type="component" value="Unassembled WGS sequence"/>
</dbReference>
<dbReference type="EMBL" id="JTHP01000004">
    <property type="protein sequence ID" value="KJD46986.1"/>
    <property type="molecule type" value="Genomic_DNA"/>
</dbReference>
<comment type="catalytic activity">
    <reaction evidence="13">
        <text>3-methylbutanoyl-CoA + malonyl-[ACP] + H(+) = 5-methyl-3-oxohexanoyl-[ACP] + CO2 + CoA</text>
        <dbReference type="Rhea" id="RHEA:42272"/>
        <dbReference type="Rhea" id="RHEA-COMP:9623"/>
        <dbReference type="Rhea" id="RHEA-COMP:9941"/>
        <dbReference type="ChEBI" id="CHEBI:15378"/>
        <dbReference type="ChEBI" id="CHEBI:16526"/>
        <dbReference type="ChEBI" id="CHEBI:57287"/>
        <dbReference type="ChEBI" id="CHEBI:57345"/>
        <dbReference type="ChEBI" id="CHEBI:78449"/>
        <dbReference type="ChEBI" id="CHEBI:78822"/>
        <dbReference type="EC" id="2.3.1.300"/>
    </reaction>
    <physiologicalReaction direction="left-to-right" evidence="13">
        <dbReference type="Rhea" id="RHEA:42273"/>
    </physiologicalReaction>
</comment>
<dbReference type="NCBIfam" id="TIGR00747">
    <property type="entry name" value="fabH"/>
    <property type="match status" value="1"/>
</dbReference>
<gene>
    <name evidence="14" type="primary">fabH</name>
    <name evidence="17" type="ORF">QD47_04040</name>
</gene>
<dbReference type="FunFam" id="3.40.47.10:FF:000004">
    <property type="entry name" value="3-oxoacyl-[acyl-carrier-protein] synthase 3"/>
    <property type="match status" value="1"/>
</dbReference>
<feature type="active site" evidence="14">
    <location>
        <position position="256"/>
    </location>
</feature>
<evidence type="ECO:0000256" key="3">
    <source>
        <dbReference type="ARBA" id="ARBA00022516"/>
    </source>
</evidence>
<evidence type="ECO:0000256" key="10">
    <source>
        <dbReference type="ARBA" id="ARBA00051096"/>
    </source>
</evidence>
<evidence type="ECO:0000256" key="12">
    <source>
        <dbReference type="ARBA" id="ARBA00052467"/>
    </source>
</evidence>
<dbReference type="InterPro" id="IPR013747">
    <property type="entry name" value="ACP_syn_III_C"/>
</dbReference>
<dbReference type="Gene3D" id="3.40.47.10">
    <property type="match status" value="1"/>
</dbReference>
<dbReference type="GO" id="GO:0006633">
    <property type="term" value="P:fatty acid biosynthetic process"/>
    <property type="evidence" value="ECO:0007669"/>
    <property type="project" value="UniProtKB-UniRule"/>
</dbReference>
<comment type="function">
    <text evidence="14">Catalyzes the condensation reaction of fatty acid synthesis by the addition to an acyl acceptor of two carbons from malonyl-ACP. Catalyzes the first condensation reaction which initiates fatty acid synthesis and may therefore play a role in governing the total rate of fatty acid production. Possesses both acetoacetyl-ACP synthase and acetyl transacylase activities. Its substrate specificity determines the biosynthesis of branched-chain and/or straight-chain of fatty acids.</text>
</comment>
<keyword evidence="18" id="KW-1185">Reference proteome</keyword>
<sequence length="329" mass="34792">MNNLRSVGVIGTGKYVPEKILTNKDLEAIVETSDEWIVSRTGIQERHIAAPEQATSDLAYEAAIKALASAGMTAQDLDLIIVATVTPDMAFPSTACILQDKLGAKGAAAFDLSAACSGFVYGLATATSFIKTGIYNNALIIGADCLSRITDYTDRNTCVLFGDGAGAVVIGEVPEGRGFQSFDLGAEGAGGGLLKLEAGGSRLPASADTVENKQHYIYMNGREVFKFAVRVMGTATVDVLEKAGLSKDDIDLFVPHQANIRIIQSAMQRLDLPEEKVIINVHKYANTSAASIPLALVEAAEEGRMKEGDRVLMVGFGGGLTWGASVLVW</sequence>
<comment type="domain">
    <text evidence="14">The last Arg residue of the ACP-binding site is essential for the weak association between ACP/AcpP and FabH.</text>
</comment>
<comment type="subunit">
    <text evidence="14">Homodimer.</text>
</comment>
<evidence type="ECO:0000313" key="17">
    <source>
        <dbReference type="EMBL" id="KJD46986.1"/>
    </source>
</evidence>
<evidence type="ECO:0000256" key="11">
    <source>
        <dbReference type="ARBA" id="ARBA00052407"/>
    </source>
</evidence>
<comment type="similarity">
    <text evidence="2 14">Belongs to the thiolase-like superfamily. FabH family.</text>
</comment>
<dbReference type="Pfam" id="PF08545">
    <property type="entry name" value="ACP_syn_III"/>
    <property type="match status" value="1"/>
</dbReference>
<dbReference type="InterPro" id="IPR016039">
    <property type="entry name" value="Thiolase-like"/>
</dbReference>
<evidence type="ECO:0000256" key="14">
    <source>
        <dbReference type="HAMAP-Rule" id="MF_01815"/>
    </source>
</evidence>
<keyword evidence="6 14" id="KW-0443">Lipid metabolism</keyword>
<dbReference type="PATRIC" id="fig|159743.3.peg.869"/>
<accession>A0A0D7X6I8</accession>
<feature type="region of interest" description="ACP-binding" evidence="14">
    <location>
        <begin position="257"/>
        <end position="261"/>
    </location>
</feature>
<dbReference type="PANTHER" id="PTHR43091:SF1">
    <property type="entry name" value="BETA-KETOACYL-[ACYL-CARRIER-PROTEIN] SYNTHASE III, CHLOROPLASTIC"/>
    <property type="match status" value="1"/>
</dbReference>
<dbReference type="AlphaFoldDB" id="A0A0D7X6I8"/>
<evidence type="ECO:0000256" key="1">
    <source>
        <dbReference type="ARBA" id="ARBA00005194"/>
    </source>
</evidence>
<comment type="caution">
    <text evidence="17">The sequence shown here is derived from an EMBL/GenBank/DDBJ whole genome shotgun (WGS) entry which is preliminary data.</text>
</comment>
<feature type="active site" evidence="14">
    <location>
        <position position="116"/>
    </location>
</feature>
<keyword evidence="3 14" id="KW-0444">Lipid biosynthesis</keyword>
<dbReference type="PANTHER" id="PTHR43091">
    <property type="entry name" value="3-OXOACYL-[ACYL-CARRIER-PROTEIN] SYNTHASE"/>
    <property type="match status" value="1"/>
</dbReference>
<comment type="catalytic activity">
    <reaction evidence="11">
        <text>(2S)-2-methylbutanoyl-CoA + malonyl-[ACP] + H(+) = (4S)-4-methyl-3-oxohexanoyl-[ACP] + CO2 + CoA</text>
        <dbReference type="Rhea" id="RHEA:42276"/>
        <dbReference type="Rhea" id="RHEA-COMP:9623"/>
        <dbReference type="Rhea" id="RHEA-COMP:17148"/>
        <dbReference type="ChEBI" id="CHEBI:15378"/>
        <dbReference type="ChEBI" id="CHEBI:16526"/>
        <dbReference type="ChEBI" id="CHEBI:57287"/>
        <dbReference type="ChEBI" id="CHEBI:78449"/>
        <dbReference type="ChEBI" id="CHEBI:88166"/>
        <dbReference type="ChEBI" id="CHEBI:167462"/>
        <dbReference type="EC" id="2.3.1.300"/>
    </reaction>
    <physiologicalReaction direction="left-to-right" evidence="11">
        <dbReference type="Rhea" id="RHEA:42277"/>
    </physiologicalReaction>
</comment>
<protein>
    <recommendedName>
        <fullName evidence="14">Beta-ketoacyl-[acyl-carrier-protein] synthase III</fullName>
        <shortName evidence="14">Beta-ketoacyl-ACP synthase III</shortName>
        <shortName evidence="14">KAS III</shortName>
        <ecNumber evidence="14">2.3.1.180</ecNumber>
    </recommendedName>
    <alternativeName>
        <fullName evidence="14">3-oxoacyl-[acyl-carrier-protein] synthase 3</fullName>
    </alternativeName>
    <alternativeName>
        <fullName evidence="14">3-oxoacyl-[acyl-carrier-protein] synthase III</fullName>
    </alternativeName>
</protein>
<comment type="pathway">
    <text evidence="1 14">Lipid metabolism; fatty acid biosynthesis.</text>
</comment>